<feature type="non-terminal residue" evidence="17">
    <location>
        <position position="1"/>
    </location>
</feature>
<dbReference type="Gene3D" id="3.90.1480.20">
    <property type="entry name" value="Glycosyl transferase family 29"/>
    <property type="match status" value="1"/>
</dbReference>
<dbReference type="Proteomes" id="UP001352852">
    <property type="component" value="Unassembled WGS sequence"/>
</dbReference>
<evidence type="ECO:0000256" key="16">
    <source>
        <dbReference type="ARBA" id="ARBA00052285"/>
    </source>
</evidence>
<evidence type="ECO:0000256" key="12">
    <source>
        <dbReference type="ARBA" id="ARBA00023180"/>
    </source>
</evidence>
<protein>
    <recommendedName>
        <fullName evidence="14">alpha-N-acetylgalactosaminide alpha-2,6-sialyltransferase</fullName>
        <ecNumber evidence="14">2.4.3.3</ecNumber>
    </recommendedName>
</protein>
<comment type="similarity">
    <text evidence="3">Belongs to the glycosyltransferase 29 family.</text>
</comment>
<keyword evidence="9" id="KW-0333">Golgi apparatus</keyword>
<dbReference type="InterPro" id="IPR001675">
    <property type="entry name" value="Glyco_trans_29"/>
</dbReference>
<proteinExistence type="inferred from homology"/>
<evidence type="ECO:0000256" key="1">
    <source>
        <dbReference type="ARBA" id="ARBA00004323"/>
    </source>
</evidence>
<dbReference type="PANTHER" id="PTHR45941">
    <property type="entry name" value="ALPHA-N-ACETYLGALACTOSAMINIDE ALPHA-2,6-SIALYLTRANSFERASE 2-LIKE-RELATED"/>
    <property type="match status" value="1"/>
</dbReference>
<name>A0ABU7DBU0_9TELE</name>
<sequence length="74" mass="8124">PWDYFGHKLPGSFKMLHPQFISYVTHSFLTSPLMTSSLTCDLYMPSTGALMLLTALHTCDQVTLTLSGATETLG</sequence>
<dbReference type="EMBL" id="JAHUTJ010021940">
    <property type="protein sequence ID" value="MED6272618.1"/>
    <property type="molecule type" value="Genomic_DNA"/>
</dbReference>
<dbReference type="EC" id="2.4.3.3" evidence="14"/>
<comment type="caution">
    <text evidence="17">The sequence shown here is derived from an EMBL/GenBank/DDBJ whole genome shotgun (WGS) entry which is preliminary data.</text>
</comment>
<dbReference type="InterPro" id="IPR038578">
    <property type="entry name" value="GT29-like_sf"/>
</dbReference>
<evidence type="ECO:0000256" key="6">
    <source>
        <dbReference type="ARBA" id="ARBA00022692"/>
    </source>
</evidence>
<keyword evidence="11" id="KW-1015">Disulfide bond</keyword>
<comment type="catalytic activity">
    <reaction evidence="16">
        <text>a 3-O-[N-acetyl-alpha-D-galactosaminyl]-L-threonyl-[protein] + CMP-N-acetyl-beta-neuraminate = a 3-O-[N-acetyl-alpha-neuraminosyl-(2-&gt;6)-N-acetyl-alpha-D-galactosaminyl]-L-threonyl-[protein] + CMP + H(+)</text>
        <dbReference type="Rhea" id="RHEA:81643"/>
        <dbReference type="Rhea" id="RHEA-COMP:11689"/>
        <dbReference type="Rhea" id="RHEA-COMP:19720"/>
        <dbReference type="ChEBI" id="CHEBI:15378"/>
        <dbReference type="ChEBI" id="CHEBI:57812"/>
        <dbReference type="ChEBI" id="CHEBI:60377"/>
        <dbReference type="ChEBI" id="CHEBI:87075"/>
        <dbReference type="ChEBI" id="CHEBI:231970"/>
    </reaction>
    <physiologicalReaction direction="left-to-right" evidence="16">
        <dbReference type="Rhea" id="RHEA:81644"/>
    </physiologicalReaction>
</comment>
<comment type="catalytic activity">
    <reaction evidence="15">
        <text>a 3-O-[N-acetyl-alpha-neuraminyl-(2-&gt;3)-beta-D-galactosyl-(1-&gt;3)-N-acetyl-alpha-D-galactosaminyl]-L-threonyl-[protein] + CMP-N-acetyl-beta-neuraminate = a 3-O-{alpha-Neu5Ac-(2-&gt;3)-beta-D-Gal-(1-&gt;3)-[alpha-Neu5Ac-(2-&gt;6)]-alpha-D-GalNAc}-L-threonyl-[protein] + CMP + H(+)</text>
        <dbReference type="Rhea" id="RHEA:81659"/>
        <dbReference type="Rhea" id="RHEA-COMP:14417"/>
        <dbReference type="Rhea" id="RHEA-COMP:16763"/>
        <dbReference type="ChEBI" id="CHEBI:15378"/>
        <dbReference type="ChEBI" id="CHEBI:57812"/>
        <dbReference type="ChEBI" id="CHEBI:60377"/>
        <dbReference type="ChEBI" id="CHEBI:139598"/>
        <dbReference type="ChEBI" id="CHEBI:156398"/>
    </reaction>
    <physiologicalReaction direction="left-to-right" evidence="15">
        <dbReference type="Rhea" id="RHEA:81660"/>
    </physiologicalReaction>
</comment>
<keyword evidence="4" id="KW-0328">Glycosyltransferase</keyword>
<evidence type="ECO:0000256" key="9">
    <source>
        <dbReference type="ARBA" id="ARBA00023034"/>
    </source>
</evidence>
<keyword evidence="10" id="KW-0472">Membrane</keyword>
<evidence type="ECO:0000313" key="17">
    <source>
        <dbReference type="EMBL" id="MED6272618.1"/>
    </source>
</evidence>
<evidence type="ECO:0000313" key="18">
    <source>
        <dbReference type="Proteomes" id="UP001352852"/>
    </source>
</evidence>
<evidence type="ECO:0000256" key="4">
    <source>
        <dbReference type="ARBA" id="ARBA00022676"/>
    </source>
</evidence>
<evidence type="ECO:0000256" key="7">
    <source>
        <dbReference type="ARBA" id="ARBA00022968"/>
    </source>
</evidence>
<evidence type="ECO:0000256" key="5">
    <source>
        <dbReference type="ARBA" id="ARBA00022679"/>
    </source>
</evidence>
<accession>A0ABU7DBU0</accession>
<evidence type="ECO:0000256" key="2">
    <source>
        <dbReference type="ARBA" id="ARBA00004922"/>
    </source>
</evidence>
<evidence type="ECO:0000256" key="11">
    <source>
        <dbReference type="ARBA" id="ARBA00023157"/>
    </source>
</evidence>
<evidence type="ECO:0000256" key="10">
    <source>
        <dbReference type="ARBA" id="ARBA00023136"/>
    </source>
</evidence>
<organism evidence="17 18">
    <name type="scientific">Characodon lateralis</name>
    <dbReference type="NCBI Taxonomy" id="208331"/>
    <lineage>
        <taxon>Eukaryota</taxon>
        <taxon>Metazoa</taxon>
        <taxon>Chordata</taxon>
        <taxon>Craniata</taxon>
        <taxon>Vertebrata</taxon>
        <taxon>Euteleostomi</taxon>
        <taxon>Actinopterygii</taxon>
        <taxon>Neopterygii</taxon>
        <taxon>Teleostei</taxon>
        <taxon>Neoteleostei</taxon>
        <taxon>Acanthomorphata</taxon>
        <taxon>Ovalentaria</taxon>
        <taxon>Atherinomorphae</taxon>
        <taxon>Cyprinodontiformes</taxon>
        <taxon>Goodeidae</taxon>
        <taxon>Characodon</taxon>
    </lineage>
</organism>
<evidence type="ECO:0000256" key="14">
    <source>
        <dbReference type="ARBA" id="ARBA00039109"/>
    </source>
</evidence>
<comment type="catalytic activity">
    <reaction evidence="13">
        <text>a beta-D-galactosyl-(1-&gt;3)-N-acetyl-alpha-D-galactosaminyl derivative + CMP-N-acetyl-beta-neuraminate = a beta-D-galactosyl-(1-&gt;3)-[N-acetyl-alpha-neuraminyl-(2-&gt;6)]-N-acetyl-alpha-D-galactosaminyl derivative + CMP + H(+)</text>
        <dbReference type="Rhea" id="RHEA:11136"/>
        <dbReference type="ChEBI" id="CHEBI:15378"/>
        <dbReference type="ChEBI" id="CHEBI:57812"/>
        <dbReference type="ChEBI" id="CHEBI:60377"/>
        <dbReference type="ChEBI" id="CHEBI:133470"/>
        <dbReference type="ChEBI" id="CHEBI:140764"/>
        <dbReference type="EC" id="2.4.3.3"/>
    </reaction>
    <physiologicalReaction direction="left-to-right" evidence="13">
        <dbReference type="Rhea" id="RHEA:11137"/>
    </physiologicalReaction>
</comment>
<dbReference type="PANTHER" id="PTHR45941:SF5">
    <property type="entry name" value="ALPHA-N-ACETYLGALACTOSAMINIDE ALPHA-2,6-SIALYLTRANSFERASE 2"/>
    <property type="match status" value="1"/>
</dbReference>
<keyword evidence="8" id="KW-1133">Transmembrane helix</keyword>
<keyword evidence="18" id="KW-1185">Reference proteome</keyword>
<evidence type="ECO:0000256" key="8">
    <source>
        <dbReference type="ARBA" id="ARBA00022989"/>
    </source>
</evidence>
<comment type="pathway">
    <text evidence="2">Protein modification; protein glycosylation.</text>
</comment>
<evidence type="ECO:0000256" key="13">
    <source>
        <dbReference type="ARBA" id="ARBA00036348"/>
    </source>
</evidence>
<comment type="subcellular location">
    <subcellularLocation>
        <location evidence="1">Golgi apparatus membrane</location>
        <topology evidence="1">Single-pass type II membrane protein</topology>
    </subcellularLocation>
</comment>
<reference evidence="17 18" key="1">
    <citation type="submission" date="2021-06" db="EMBL/GenBank/DDBJ databases">
        <authorList>
            <person name="Palmer J.M."/>
        </authorList>
    </citation>
    <scope>NUCLEOTIDE SEQUENCE [LARGE SCALE GENOMIC DNA]</scope>
    <source>
        <strain evidence="17 18">CL_MEX2019</strain>
        <tissue evidence="17">Muscle</tissue>
    </source>
</reference>
<keyword evidence="6" id="KW-0812">Transmembrane</keyword>
<keyword evidence="5" id="KW-0808">Transferase</keyword>
<evidence type="ECO:0000256" key="15">
    <source>
        <dbReference type="ARBA" id="ARBA00050664"/>
    </source>
</evidence>
<evidence type="ECO:0000256" key="3">
    <source>
        <dbReference type="ARBA" id="ARBA00006003"/>
    </source>
</evidence>
<dbReference type="Pfam" id="PF00777">
    <property type="entry name" value="Glyco_transf_29"/>
    <property type="match status" value="1"/>
</dbReference>
<gene>
    <name evidence="17" type="primary">ST6GALNAC2</name>
    <name evidence="17" type="ORF">CHARACLAT_032123</name>
</gene>
<keyword evidence="12" id="KW-0325">Glycoprotein</keyword>
<keyword evidence="7" id="KW-0735">Signal-anchor</keyword>